<dbReference type="InterPro" id="IPR019734">
    <property type="entry name" value="TPR_rpt"/>
</dbReference>
<feature type="repeat" description="TPR" evidence="2">
    <location>
        <begin position="182"/>
        <end position="215"/>
    </location>
</feature>
<organism evidence="6 7">
    <name type="scientific">Varroa destructor</name>
    <name type="common">Honeybee mite</name>
    <dbReference type="NCBI Taxonomy" id="109461"/>
    <lineage>
        <taxon>Eukaryota</taxon>
        <taxon>Metazoa</taxon>
        <taxon>Ecdysozoa</taxon>
        <taxon>Arthropoda</taxon>
        <taxon>Chelicerata</taxon>
        <taxon>Arachnida</taxon>
        <taxon>Acari</taxon>
        <taxon>Parasitiformes</taxon>
        <taxon>Mesostigmata</taxon>
        <taxon>Gamasina</taxon>
        <taxon>Dermanyssoidea</taxon>
        <taxon>Varroidae</taxon>
        <taxon>Varroa</taxon>
    </lineage>
</organism>
<dbReference type="Proteomes" id="UP000594260">
    <property type="component" value="Unplaced"/>
</dbReference>
<dbReference type="PANTHER" id="PTHR15696">
    <property type="entry name" value="SMG-7 SUPPRESSOR WITH MORPHOLOGICAL EFFECT ON GENITALIA PROTEIN 7"/>
    <property type="match status" value="1"/>
</dbReference>
<dbReference type="SUPFAM" id="SSF48452">
    <property type="entry name" value="TPR-like"/>
    <property type="match status" value="1"/>
</dbReference>
<dbReference type="InterPro" id="IPR019458">
    <property type="entry name" value="Est1-like_N"/>
</dbReference>
<dbReference type="PROSITE" id="PS50005">
    <property type="entry name" value="TPR"/>
    <property type="match status" value="1"/>
</dbReference>
<feature type="domain" description="Telomerase activating protein Est1-like N-terminal" evidence="5">
    <location>
        <begin position="87"/>
        <end position="197"/>
    </location>
</feature>
<dbReference type="Gene3D" id="1.25.40.10">
    <property type="entry name" value="Tetratricopeptide repeat domain"/>
    <property type="match status" value="1"/>
</dbReference>
<dbReference type="Pfam" id="PF10374">
    <property type="entry name" value="EST1"/>
    <property type="match status" value="1"/>
</dbReference>
<dbReference type="InterPro" id="IPR011990">
    <property type="entry name" value="TPR-like_helical_dom_sf"/>
</dbReference>
<proteinExistence type="predicted"/>
<evidence type="ECO:0000256" key="1">
    <source>
        <dbReference type="ARBA" id="ARBA00023161"/>
    </source>
</evidence>
<dbReference type="AlphaFoldDB" id="A0A7M7JUN2"/>
<dbReference type="EnsemblMetazoa" id="XM_022801735">
    <property type="protein sequence ID" value="XP_022657470"/>
    <property type="gene ID" value="LOC111248792"/>
</dbReference>
<feature type="region of interest" description="Disordered" evidence="3">
    <location>
        <begin position="1"/>
        <end position="32"/>
    </location>
</feature>
<dbReference type="OrthoDB" id="69928at2759"/>
<evidence type="ECO:0000313" key="6">
    <source>
        <dbReference type="EnsemblMetazoa" id="XP_022657470"/>
    </source>
</evidence>
<keyword evidence="2" id="KW-0802">TPR repeat</keyword>
<evidence type="ECO:0000259" key="5">
    <source>
        <dbReference type="Pfam" id="PF10374"/>
    </source>
</evidence>
<dbReference type="RefSeq" id="XP_022657471.1">
    <property type="nucleotide sequence ID" value="XM_022801736.1"/>
</dbReference>
<evidence type="ECO:0000256" key="2">
    <source>
        <dbReference type="PROSITE-ProRule" id="PRU00339"/>
    </source>
</evidence>
<name>A0A7M7JUN2_VARDE</name>
<dbReference type="GeneID" id="111248792"/>
<dbReference type="RefSeq" id="XP_022657470.1">
    <property type="nucleotide sequence ID" value="XM_022801735.1"/>
</dbReference>
<protein>
    <recommendedName>
        <fullName evidence="8">Protein SMG7</fullName>
    </recommendedName>
</protein>
<feature type="compositionally biased region" description="Gly residues" evidence="3">
    <location>
        <begin position="21"/>
        <end position="32"/>
    </location>
</feature>
<dbReference type="GO" id="GO:0005697">
    <property type="term" value="C:telomerase holoenzyme complex"/>
    <property type="evidence" value="ECO:0007669"/>
    <property type="project" value="TreeGrafter"/>
</dbReference>
<evidence type="ECO:0008006" key="8">
    <source>
        <dbReference type="Google" id="ProtNLM"/>
    </source>
</evidence>
<dbReference type="GO" id="GO:0042162">
    <property type="term" value="F:telomeric DNA binding"/>
    <property type="evidence" value="ECO:0007669"/>
    <property type="project" value="TreeGrafter"/>
</dbReference>
<dbReference type="GO" id="GO:0000184">
    <property type="term" value="P:nuclear-transcribed mRNA catabolic process, nonsense-mediated decay"/>
    <property type="evidence" value="ECO:0007669"/>
    <property type="project" value="UniProtKB-KW"/>
</dbReference>
<keyword evidence="1" id="KW-0866">Nonsense-mediated mRNA decay</keyword>
<evidence type="ECO:0000313" key="7">
    <source>
        <dbReference type="Proteomes" id="UP000594260"/>
    </source>
</evidence>
<dbReference type="PANTHER" id="PTHR15696:SF5">
    <property type="entry name" value="NONSENSE-MEDIATED MRNA DECAY FACTOR SMG7"/>
    <property type="match status" value="1"/>
</dbReference>
<sequence length="768" mass="84406">MRAVGAVRGVSGSTSNRAPRTGGGGGGGGRGGISETALQKLDRAKQELGASKDALGGGTHELRKEYCSLIEDVLFSDLEYALGRKLEQDLWNMAFRASISALQKEASLSREGSLKLGLMIDLSSGYFLQLLQRLVQRYRVTELKMMPGPDCLGIMDVRDDSSSSEQDHIRIAKRSRVLYICQYCLVHLGDLARYRNDLQLAESYYRQAVDIEPRNGHPYNQLGLLEGAKGNRLATLFLYVRALSVSHPFVVAVTNLESMYSKLIQEEQSSRISPPMSKESRYDSRMAPAELTGAFLHFISLVHLNQQPALARKILSTLMLALPRLVCSEKLDEQTLLQMATMALYTFTRSKPKSPGTVANTYGKKSITEAQLVEVDGAAKMMSEFVFGLFRCVLLANVSSTVANPAIATALLLLEALLANPKNVSINPVNDLWYVLRTVLNSFARQLTLDWKDEALPEDFELRGFLPLRMVQSKLKFASHGLTRAQAAELRLSRFVKQGKELCKVKFLDGSAIISFIDDEFRAKECTTEDDLVKELERIRLDKDDLRPAVRFNVDEPIDPRREKPKRQNVALQAIMNQRQAPPPEPVTPGSIGTIPFTQPPPPLNAAPKWNLPAPVAPPPAPALMHPSGTYPMTIEELVKQPPPPIYNVDLRLVPPPTHSLTRPQQGPTPTSLGFNNPNAMPGQIVQSNTYSLFSGGSWNPQMGTQMGSGHTNGPRPPLLPLVGLASAGGIGNAPRPQGGSLWKPEKGPQGTSALERLLKETKKTKDP</sequence>
<dbReference type="InParanoid" id="A0A7M7JUN2"/>
<feature type="domain" description="DNA/RNA-binding" evidence="4">
    <location>
        <begin position="201"/>
        <end position="469"/>
    </location>
</feature>
<dbReference type="KEGG" id="vde:111248792"/>
<dbReference type="EnsemblMetazoa" id="XM_022801736">
    <property type="protein sequence ID" value="XP_022657471"/>
    <property type="gene ID" value="LOC111248792"/>
</dbReference>
<dbReference type="GO" id="GO:0070034">
    <property type="term" value="F:telomerase RNA binding"/>
    <property type="evidence" value="ECO:0007669"/>
    <property type="project" value="TreeGrafter"/>
</dbReference>
<accession>A0A7M7JUN2</accession>
<dbReference type="Pfam" id="PF10373">
    <property type="entry name" value="EST1_DNA_bind"/>
    <property type="match status" value="1"/>
</dbReference>
<dbReference type="OMA" id="QDHIRIA"/>
<evidence type="ECO:0000259" key="4">
    <source>
        <dbReference type="Pfam" id="PF10373"/>
    </source>
</evidence>
<dbReference type="InterPro" id="IPR045153">
    <property type="entry name" value="Est1/Ebs1-like"/>
</dbReference>
<dbReference type="InterPro" id="IPR018834">
    <property type="entry name" value="DNA/RNA-bd_Est1-type"/>
</dbReference>
<feature type="region of interest" description="Disordered" evidence="3">
    <location>
        <begin position="707"/>
        <end position="768"/>
    </location>
</feature>
<feature type="compositionally biased region" description="Basic and acidic residues" evidence="3">
    <location>
        <begin position="757"/>
        <end position="768"/>
    </location>
</feature>
<keyword evidence="7" id="KW-1185">Reference proteome</keyword>
<evidence type="ECO:0000256" key="3">
    <source>
        <dbReference type="SAM" id="MobiDB-lite"/>
    </source>
</evidence>
<reference evidence="6" key="1">
    <citation type="submission" date="2021-01" db="UniProtKB">
        <authorList>
            <consortium name="EnsemblMetazoa"/>
        </authorList>
    </citation>
    <scope>IDENTIFICATION</scope>
</reference>